<dbReference type="EMBL" id="NPKJ01000053">
    <property type="protein sequence ID" value="PAQ08132.1"/>
    <property type="molecule type" value="Genomic_DNA"/>
</dbReference>
<dbReference type="PANTHER" id="PTHR41521:SF4">
    <property type="entry name" value="BLR0684 PROTEIN"/>
    <property type="match status" value="1"/>
</dbReference>
<evidence type="ECO:0000313" key="2">
    <source>
        <dbReference type="EMBL" id="PAQ08132.1"/>
    </source>
</evidence>
<dbReference type="SUPFAM" id="SSF54909">
    <property type="entry name" value="Dimeric alpha+beta barrel"/>
    <property type="match status" value="1"/>
</dbReference>
<evidence type="ECO:0000313" key="3">
    <source>
        <dbReference type="Proteomes" id="UP000216442"/>
    </source>
</evidence>
<dbReference type="Pfam" id="PF07045">
    <property type="entry name" value="DUF1330"/>
    <property type="match status" value="1"/>
</dbReference>
<dbReference type="InterPro" id="IPR011008">
    <property type="entry name" value="Dimeric_a/b-barrel"/>
</dbReference>
<sequence length="101" mass="11166">MSAFFLFHNKQVRNPAELAQYKTAVAPVVAAYGGRYRVLGGEPTVVEGDWRPSFLVMIEFPSLERATAWYGSDDYKDLKAMRLSAVDSDGVLMTGIEETSA</sequence>
<proteinExistence type="predicted"/>
<gene>
    <name evidence="2" type="ORF">CIT26_19420</name>
</gene>
<organism evidence="2 3">
    <name type="scientific">Mesorhizobium temperatum</name>
    <dbReference type="NCBI Taxonomy" id="241416"/>
    <lineage>
        <taxon>Bacteria</taxon>
        <taxon>Pseudomonadati</taxon>
        <taxon>Pseudomonadota</taxon>
        <taxon>Alphaproteobacteria</taxon>
        <taxon>Hyphomicrobiales</taxon>
        <taxon>Phyllobacteriaceae</taxon>
        <taxon>Mesorhizobium</taxon>
    </lineage>
</organism>
<name>A0A271LJ01_9HYPH</name>
<protein>
    <recommendedName>
        <fullName evidence="1">DUF1330 domain-containing protein</fullName>
    </recommendedName>
</protein>
<comment type="caution">
    <text evidence="2">The sequence shown here is derived from an EMBL/GenBank/DDBJ whole genome shotgun (WGS) entry which is preliminary data.</text>
</comment>
<keyword evidence="3" id="KW-1185">Reference proteome</keyword>
<feature type="domain" description="DUF1330" evidence="1">
    <location>
        <begin position="3"/>
        <end position="95"/>
    </location>
</feature>
<dbReference type="InterPro" id="IPR010753">
    <property type="entry name" value="DUF1330"/>
</dbReference>
<evidence type="ECO:0000259" key="1">
    <source>
        <dbReference type="Pfam" id="PF07045"/>
    </source>
</evidence>
<dbReference type="OrthoDB" id="9806380at2"/>
<dbReference type="PANTHER" id="PTHR41521">
    <property type="match status" value="1"/>
</dbReference>
<dbReference type="Gene3D" id="3.30.70.100">
    <property type="match status" value="1"/>
</dbReference>
<reference evidence="2 3" key="1">
    <citation type="submission" date="2017-08" db="EMBL/GenBank/DDBJ databases">
        <title>Mesorhizobium wenxinae sp. nov., a novel rhizobial species isolated from root nodules of chickpea (Cicer arietinum L.).</title>
        <authorList>
            <person name="Zhang J."/>
        </authorList>
    </citation>
    <scope>NUCLEOTIDE SEQUENCE [LARGE SCALE GENOMIC DNA]</scope>
    <source>
        <strain evidence="2 3">SDW018</strain>
    </source>
</reference>
<dbReference type="Proteomes" id="UP000216442">
    <property type="component" value="Unassembled WGS sequence"/>
</dbReference>
<dbReference type="RefSeq" id="WP_095494078.1">
    <property type="nucleotide sequence ID" value="NZ_NPKJ01000053.1"/>
</dbReference>
<dbReference type="AlphaFoldDB" id="A0A271LJ01"/>
<accession>A0A271LJ01</accession>